<protein>
    <submittedName>
        <fullName evidence="3">SpaA isopeptide-forming pilin-related protein</fullName>
    </submittedName>
</protein>
<dbReference type="Gene3D" id="2.60.40.740">
    <property type="match status" value="1"/>
</dbReference>
<dbReference type="Proteomes" id="UP001597191">
    <property type="component" value="Unassembled WGS sequence"/>
</dbReference>
<feature type="domain" description="SpaA-like prealbumin fold" evidence="2">
    <location>
        <begin position="129"/>
        <end position="240"/>
    </location>
</feature>
<dbReference type="InterPro" id="IPR041033">
    <property type="entry name" value="SpaA_PFL_dom_1"/>
</dbReference>
<reference evidence="4" key="1">
    <citation type="journal article" date="2019" name="Int. J. Syst. Evol. Microbiol.">
        <title>The Global Catalogue of Microorganisms (GCM) 10K type strain sequencing project: providing services to taxonomists for standard genome sequencing and annotation.</title>
        <authorList>
            <consortium name="The Broad Institute Genomics Platform"/>
            <consortium name="The Broad Institute Genome Sequencing Center for Infectious Disease"/>
            <person name="Wu L."/>
            <person name="Ma J."/>
        </authorList>
    </citation>
    <scope>NUCLEOTIDE SEQUENCE [LARGE SCALE GENOMIC DNA]</scope>
    <source>
        <strain evidence="4">CCM 8937</strain>
    </source>
</reference>
<dbReference type="InterPro" id="IPR013783">
    <property type="entry name" value="Ig-like_fold"/>
</dbReference>
<evidence type="ECO:0000256" key="1">
    <source>
        <dbReference type="SAM" id="Phobius"/>
    </source>
</evidence>
<dbReference type="Pfam" id="PF17802">
    <property type="entry name" value="SpaA"/>
    <property type="match status" value="1"/>
</dbReference>
<keyword evidence="1" id="KW-1133">Transmembrane helix</keyword>
<keyword evidence="1" id="KW-0472">Membrane</keyword>
<dbReference type="RefSeq" id="WP_125650293.1">
    <property type="nucleotide sequence ID" value="NZ_JBHTOH010000085.1"/>
</dbReference>
<keyword evidence="1" id="KW-0812">Transmembrane</keyword>
<dbReference type="EMBL" id="JBHTOH010000085">
    <property type="protein sequence ID" value="MFD1411691.1"/>
    <property type="molecule type" value="Genomic_DNA"/>
</dbReference>
<gene>
    <name evidence="3" type="ORF">ACFQ4R_08850</name>
</gene>
<sequence length="290" mass="31161">MLKFVSDSIEEFPDQVKKNNMDISGPDADIRVFYQTSDGTVARLNSSDIDAENHSVGLPITISSSGMDKVKGSKKIFVLINTTVRALAATSSVPATTVAPNNFTVTYKNSVGITTTERPQSSVNVYFGNVNAKVVDNNQSPLSGATFHVAASLADAKAGKWLQLSKLKDDDTNYGITEPVILTSDADGNVSLTGLQVDSTTKEQKYYLVQTNAPSGYDRDSGIREVTASADTVLDATFVDSKSFLPNFPLSGSKMNLYLIIVAALLVVIAGALIVVYNSRRRHGDHRSAR</sequence>
<accession>A0ABW4BN73</accession>
<name>A0ABW4BN73_9LACO</name>
<evidence type="ECO:0000313" key="3">
    <source>
        <dbReference type="EMBL" id="MFD1411691.1"/>
    </source>
</evidence>
<keyword evidence="4" id="KW-1185">Reference proteome</keyword>
<evidence type="ECO:0000259" key="2">
    <source>
        <dbReference type="Pfam" id="PF17802"/>
    </source>
</evidence>
<comment type="caution">
    <text evidence="3">The sequence shown here is derived from an EMBL/GenBank/DDBJ whole genome shotgun (WGS) entry which is preliminary data.</text>
</comment>
<proteinExistence type="predicted"/>
<dbReference type="Gene3D" id="2.60.40.10">
    <property type="entry name" value="Immunoglobulins"/>
    <property type="match status" value="1"/>
</dbReference>
<evidence type="ECO:0000313" key="4">
    <source>
        <dbReference type="Proteomes" id="UP001597191"/>
    </source>
</evidence>
<organism evidence="3 4">
    <name type="scientific">Lapidilactobacillus gannanensis</name>
    <dbReference type="NCBI Taxonomy" id="2486002"/>
    <lineage>
        <taxon>Bacteria</taxon>
        <taxon>Bacillati</taxon>
        <taxon>Bacillota</taxon>
        <taxon>Bacilli</taxon>
        <taxon>Lactobacillales</taxon>
        <taxon>Lactobacillaceae</taxon>
        <taxon>Lapidilactobacillus</taxon>
    </lineage>
</organism>
<feature type="transmembrane region" description="Helical" evidence="1">
    <location>
        <begin position="257"/>
        <end position="277"/>
    </location>
</feature>